<organism evidence="2 3">
    <name type="scientific">Elizabethkingia argenteiflava</name>
    <dbReference type="NCBI Taxonomy" id="2681556"/>
    <lineage>
        <taxon>Bacteria</taxon>
        <taxon>Pseudomonadati</taxon>
        <taxon>Bacteroidota</taxon>
        <taxon>Flavobacteriia</taxon>
        <taxon>Flavobacteriales</taxon>
        <taxon>Weeksellaceae</taxon>
        <taxon>Elizabethkingia</taxon>
    </lineage>
</organism>
<evidence type="ECO:0000313" key="3">
    <source>
        <dbReference type="Proteomes" id="UP000553459"/>
    </source>
</evidence>
<evidence type="ECO:0008006" key="4">
    <source>
        <dbReference type="Google" id="ProtNLM"/>
    </source>
</evidence>
<dbReference type="RefSeq" id="WP_166518688.1">
    <property type="nucleotide sequence ID" value="NZ_JAAABJ010000262.1"/>
</dbReference>
<name>A0A845PV30_9FLAO</name>
<dbReference type="AlphaFoldDB" id="A0A845PV30"/>
<dbReference type="InterPro" id="IPR008875">
    <property type="entry name" value="TraX"/>
</dbReference>
<dbReference type="EMBL" id="JAAABJ010000262">
    <property type="protein sequence ID" value="NAW50337.1"/>
    <property type="molecule type" value="Genomic_DNA"/>
</dbReference>
<feature type="transmembrane region" description="Helical" evidence="1">
    <location>
        <begin position="93"/>
        <end position="111"/>
    </location>
</feature>
<keyword evidence="1" id="KW-0472">Membrane</keyword>
<comment type="caution">
    <text evidence="2">The sequence shown here is derived from an EMBL/GenBank/DDBJ whole genome shotgun (WGS) entry which is preliminary data.</text>
</comment>
<sequence>MLNLKIPKIFSSFDLKLIALISMIMDHICYMFIPQLSLFRIIGRMAFVLYAFMLVEGFLHTHNLQRYIKKIAIWAVLSEIPYDLALYGKFVNWQHQNIFFTLLIGLLGLYSFKSNAHVMLKILIGVACPLIARFLKVDFSWYGILVIFVFYFLRNISLAKFATIEILSFFVSFKLQIFAFLGFIPIALYNGKLGKKIGNIYYSFYALHLLLLGILKYHYLFHL</sequence>
<accession>A0A845PV30</accession>
<feature type="transmembrane region" description="Helical" evidence="1">
    <location>
        <begin position="200"/>
        <end position="219"/>
    </location>
</feature>
<keyword evidence="1" id="KW-0812">Transmembrane</keyword>
<evidence type="ECO:0000256" key="1">
    <source>
        <dbReference type="SAM" id="Phobius"/>
    </source>
</evidence>
<protein>
    <recommendedName>
        <fullName evidence="4">Conjugal transfer protein TraX</fullName>
    </recommendedName>
</protein>
<dbReference type="Pfam" id="PF05857">
    <property type="entry name" value="TraX"/>
    <property type="match status" value="1"/>
</dbReference>
<feature type="transmembrane region" description="Helical" evidence="1">
    <location>
        <begin position="141"/>
        <end position="159"/>
    </location>
</feature>
<reference evidence="2 3" key="1">
    <citation type="submission" date="2019-11" db="EMBL/GenBank/DDBJ databases">
        <title>Characterization of Elizabethkingia argenteiflava sp. nov., isolated from inner surface of Soybean Pods.</title>
        <authorList>
            <person name="Mo S."/>
        </authorList>
    </citation>
    <scope>NUCLEOTIDE SEQUENCE [LARGE SCALE GENOMIC DNA]</scope>
    <source>
        <strain evidence="2 3">YB22</strain>
    </source>
</reference>
<feature type="transmembrane region" description="Helical" evidence="1">
    <location>
        <begin position="166"/>
        <end position="188"/>
    </location>
</feature>
<keyword evidence="3" id="KW-1185">Reference proteome</keyword>
<keyword evidence="1" id="KW-1133">Transmembrane helix</keyword>
<gene>
    <name evidence="2" type="ORF">GNY06_02675</name>
</gene>
<evidence type="ECO:0000313" key="2">
    <source>
        <dbReference type="EMBL" id="NAW50337.1"/>
    </source>
</evidence>
<proteinExistence type="predicted"/>
<feature type="transmembrane region" description="Helical" evidence="1">
    <location>
        <begin position="39"/>
        <end position="59"/>
    </location>
</feature>
<dbReference type="Proteomes" id="UP000553459">
    <property type="component" value="Unassembled WGS sequence"/>
</dbReference>